<gene>
    <name evidence="2" type="ORF">MTX78_15365</name>
</gene>
<feature type="transmembrane region" description="Helical" evidence="1">
    <location>
        <begin position="23"/>
        <end position="41"/>
    </location>
</feature>
<dbReference type="RefSeq" id="WP_243796084.1">
    <property type="nucleotide sequence ID" value="NZ_CP094669.1"/>
</dbReference>
<feature type="transmembrane region" description="Helical" evidence="1">
    <location>
        <begin position="111"/>
        <end position="127"/>
    </location>
</feature>
<organism evidence="2 3">
    <name type="scientific">Hymenobacter tibetensis</name>
    <dbReference type="NCBI Taxonomy" id="497967"/>
    <lineage>
        <taxon>Bacteria</taxon>
        <taxon>Pseudomonadati</taxon>
        <taxon>Bacteroidota</taxon>
        <taxon>Cytophagia</taxon>
        <taxon>Cytophagales</taxon>
        <taxon>Hymenobacteraceae</taxon>
        <taxon>Hymenobacter</taxon>
    </lineage>
</organism>
<keyword evidence="1" id="KW-0472">Membrane</keyword>
<reference evidence="2 3" key="1">
    <citation type="submission" date="2022-03" db="EMBL/GenBank/DDBJ databases">
        <title>Hymenobactersp. isolated from the air.</title>
        <authorList>
            <person name="Won M."/>
            <person name="Kwon S.-W."/>
        </authorList>
    </citation>
    <scope>NUCLEOTIDE SEQUENCE [LARGE SCALE GENOMIC DNA]</scope>
    <source>
        <strain evidence="2 3">KACC 21982</strain>
    </source>
</reference>
<keyword evidence="3" id="KW-1185">Reference proteome</keyword>
<feature type="transmembrane region" description="Helical" evidence="1">
    <location>
        <begin position="238"/>
        <end position="258"/>
    </location>
</feature>
<accession>A0ABY4CTR2</accession>
<name>A0ABY4CTR2_9BACT</name>
<dbReference type="EMBL" id="CP094669">
    <property type="protein sequence ID" value="UOG73501.1"/>
    <property type="molecule type" value="Genomic_DNA"/>
</dbReference>
<sequence length="259" mass="27813">MSFSAFFALPTTALPIRLLLGVHIATGAMALLVGLIPMLGRKGGLLHVRAGRVYTYSMVVVALTAVLLCLFQSLSVGRLFLTGIAILSFYLSFTGWRAARRHSTLLPLPDRLLAVAAVLTGICMIVVGIQLQAILFTFFGGLLGVFAGGDTKEFLRPSLAPTPWLLRHFTRLGGSYISAFTAFVVVNLGRWLPNDAPAWAGLVGWLTPTFIGTFLIFRTVRQYKARQRAATLAATTQPAPASFLPLLLLISMLVAGPAA</sequence>
<keyword evidence="1" id="KW-0812">Transmembrane</keyword>
<feature type="transmembrane region" description="Helical" evidence="1">
    <location>
        <begin position="198"/>
        <end position="217"/>
    </location>
</feature>
<dbReference type="Proteomes" id="UP000831113">
    <property type="component" value="Chromosome"/>
</dbReference>
<protein>
    <submittedName>
        <fullName evidence="2">DUF2306 domain-containing protein</fullName>
    </submittedName>
</protein>
<feature type="transmembrane region" description="Helical" evidence="1">
    <location>
        <begin position="79"/>
        <end position="99"/>
    </location>
</feature>
<evidence type="ECO:0000313" key="2">
    <source>
        <dbReference type="EMBL" id="UOG73501.1"/>
    </source>
</evidence>
<proteinExistence type="predicted"/>
<evidence type="ECO:0000313" key="3">
    <source>
        <dbReference type="Proteomes" id="UP000831113"/>
    </source>
</evidence>
<keyword evidence="1" id="KW-1133">Transmembrane helix</keyword>
<feature type="transmembrane region" description="Helical" evidence="1">
    <location>
        <begin position="53"/>
        <end position="73"/>
    </location>
</feature>
<evidence type="ECO:0000256" key="1">
    <source>
        <dbReference type="SAM" id="Phobius"/>
    </source>
</evidence>